<dbReference type="InterPro" id="IPR001279">
    <property type="entry name" value="Metallo-B-lactamas"/>
</dbReference>
<dbReference type="GO" id="GO:0005886">
    <property type="term" value="C:plasma membrane"/>
    <property type="evidence" value="ECO:0007669"/>
    <property type="project" value="UniProtKB-SubCell"/>
</dbReference>
<dbReference type="Pfam" id="PF03772">
    <property type="entry name" value="Competence"/>
    <property type="match status" value="1"/>
</dbReference>
<feature type="transmembrane region" description="Helical" evidence="6">
    <location>
        <begin position="471"/>
        <end position="494"/>
    </location>
</feature>
<dbReference type="InterPro" id="IPR052159">
    <property type="entry name" value="Competence_DNA_uptake"/>
</dbReference>
<gene>
    <name evidence="8" type="ORF">SAMN04487954_101260</name>
</gene>
<evidence type="ECO:0000256" key="5">
    <source>
        <dbReference type="ARBA" id="ARBA00023136"/>
    </source>
</evidence>
<dbReference type="Proteomes" id="UP000198525">
    <property type="component" value="Unassembled WGS sequence"/>
</dbReference>
<dbReference type="SUPFAM" id="SSF56281">
    <property type="entry name" value="Metallo-hydrolase/oxidoreductase"/>
    <property type="match status" value="1"/>
</dbReference>
<evidence type="ECO:0000256" key="2">
    <source>
        <dbReference type="ARBA" id="ARBA00022475"/>
    </source>
</evidence>
<evidence type="ECO:0000259" key="7">
    <source>
        <dbReference type="SMART" id="SM00849"/>
    </source>
</evidence>
<dbReference type="STRING" id="376427.SAMN04487954_101260"/>
<evidence type="ECO:0000256" key="1">
    <source>
        <dbReference type="ARBA" id="ARBA00004651"/>
    </source>
</evidence>
<dbReference type="SMART" id="SM00849">
    <property type="entry name" value="Lactamase_B"/>
    <property type="match status" value="1"/>
</dbReference>
<dbReference type="NCBIfam" id="TIGR00361">
    <property type="entry name" value="ComEC_Rec2"/>
    <property type="match status" value="1"/>
</dbReference>
<keyword evidence="3 6" id="KW-0812">Transmembrane</keyword>
<evidence type="ECO:0000256" key="3">
    <source>
        <dbReference type="ARBA" id="ARBA00022692"/>
    </source>
</evidence>
<dbReference type="AlphaFoldDB" id="A0A1G8N982"/>
<dbReference type="GO" id="GO:0030420">
    <property type="term" value="P:establishment of competence for transformation"/>
    <property type="evidence" value="ECO:0007669"/>
    <property type="project" value="InterPro"/>
</dbReference>
<keyword evidence="4 6" id="KW-1133">Transmembrane helix</keyword>
<dbReference type="RefSeq" id="WP_245682117.1">
    <property type="nucleotide sequence ID" value="NZ_FNES01000001.1"/>
</dbReference>
<comment type="subcellular location">
    <subcellularLocation>
        <location evidence="1">Cell membrane</location>
        <topology evidence="1">Multi-pass membrane protein</topology>
    </subcellularLocation>
</comment>
<dbReference type="InterPro" id="IPR035681">
    <property type="entry name" value="ComA-like_MBL"/>
</dbReference>
<dbReference type="Pfam" id="PF13567">
    <property type="entry name" value="DUF4131"/>
    <property type="match status" value="1"/>
</dbReference>
<keyword evidence="9" id="KW-1185">Reference proteome</keyword>
<dbReference type="Gene3D" id="3.60.15.10">
    <property type="entry name" value="Ribonuclease Z/Hydroxyacylglutathione hydrolase-like"/>
    <property type="match status" value="1"/>
</dbReference>
<feature type="transmembrane region" description="Helical" evidence="6">
    <location>
        <begin position="374"/>
        <end position="398"/>
    </location>
</feature>
<dbReference type="CDD" id="cd07731">
    <property type="entry name" value="ComA-like_MBL-fold"/>
    <property type="match status" value="1"/>
</dbReference>
<feature type="transmembrane region" description="Helical" evidence="6">
    <location>
        <begin position="244"/>
        <end position="267"/>
    </location>
</feature>
<dbReference type="NCBIfam" id="TIGR00360">
    <property type="entry name" value="ComEC_N-term"/>
    <property type="match status" value="1"/>
</dbReference>
<evidence type="ECO:0000313" key="8">
    <source>
        <dbReference type="EMBL" id="SDI76675.1"/>
    </source>
</evidence>
<keyword evidence="2" id="KW-1003">Cell membrane</keyword>
<feature type="transmembrane region" description="Helical" evidence="6">
    <location>
        <begin position="342"/>
        <end position="362"/>
    </location>
</feature>
<proteinExistence type="predicted"/>
<dbReference type="PANTHER" id="PTHR30619:SF1">
    <property type="entry name" value="RECOMBINATION PROTEIN 2"/>
    <property type="match status" value="1"/>
</dbReference>
<feature type="transmembrane region" description="Helical" evidence="6">
    <location>
        <begin position="410"/>
        <end position="430"/>
    </location>
</feature>
<reference evidence="8 9" key="1">
    <citation type="submission" date="2016-10" db="EMBL/GenBank/DDBJ databases">
        <authorList>
            <person name="de Groot N.N."/>
        </authorList>
    </citation>
    <scope>NUCLEOTIDE SEQUENCE [LARGE SCALE GENOMIC DNA]</scope>
    <source>
        <strain evidence="8 9">CGMCC 1.6133</strain>
    </source>
</reference>
<feature type="transmembrane region" description="Helical" evidence="6">
    <location>
        <begin position="279"/>
        <end position="298"/>
    </location>
</feature>
<evidence type="ECO:0000313" key="9">
    <source>
        <dbReference type="Proteomes" id="UP000198525"/>
    </source>
</evidence>
<evidence type="ECO:0000256" key="6">
    <source>
        <dbReference type="SAM" id="Phobius"/>
    </source>
</evidence>
<name>A0A1G8N982_9GAMM</name>
<dbReference type="Pfam" id="PF00753">
    <property type="entry name" value="Lactamase_B"/>
    <property type="match status" value="1"/>
</dbReference>
<dbReference type="EMBL" id="FNES01000001">
    <property type="protein sequence ID" value="SDI76675.1"/>
    <property type="molecule type" value="Genomic_DNA"/>
</dbReference>
<protein>
    <submittedName>
        <fullName evidence="8">Competence protein ComEC</fullName>
    </submittedName>
</protein>
<organism evidence="8 9">
    <name type="scientific">Billgrantia gudaonensis</name>
    <dbReference type="NCBI Taxonomy" id="376427"/>
    <lineage>
        <taxon>Bacteria</taxon>
        <taxon>Pseudomonadati</taxon>
        <taxon>Pseudomonadota</taxon>
        <taxon>Gammaproteobacteria</taxon>
        <taxon>Oceanospirillales</taxon>
        <taxon>Halomonadaceae</taxon>
        <taxon>Billgrantia</taxon>
    </lineage>
</organism>
<keyword evidence="5 6" id="KW-0472">Membrane</keyword>
<dbReference type="InterPro" id="IPR004477">
    <property type="entry name" value="ComEC_N"/>
</dbReference>
<feature type="transmembrane region" description="Helical" evidence="6">
    <location>
        <begin position="442"/>
        <end position="465"/>
    </location>
</feature>
<evidence type="ECO:0000256" key="4">
    <source>
        <dbReference type="ARBA" id="ARBA00022989"/>
    </source>
</evidence>
<feature type="transmembrane region" description="Helical" evidence="6">
    <location>
        <begin position="12"/>
        <end position="34"/>
    </location>
</feature>
<dbReference type="InterPro" id="IPR025405">
    <property type="entry name" value="DUF4131"/>
</dbReference>
<feature type="domain" description="Metallo-beta-lactamase" evidence="7">
    <location>
        <begin position="528"/>
        <end position="707"/>
    </location>
</feature>
<sequence length="774" mass="83053">MHRDACAAGPVPKIGMAMPLALAALSGVGLGWLAPPGLVGGWALAVLMLVAARRWHCLLLLLVMATTAHDVLSARAAELPAGLLGDDLAVEGRLETVSREQELTRLTVRVDACRPLAADRPACDSLRRVRLSHYAAPPMQPGERWALTVRLRPPSGFANPGTFDYRAWLWREGIQATGYVRRDPAAQRLSAASASLSSRALDQLESRSLSPLGTRWLAALTLGAGERLTDDDWELLNASGTTHLMVISGLHVGLVATFALLVGRGVARLVMPGRWRLAVWPWWLAGMAAVGYAGVAGMEPPALRAMLMTLVGLWVASGRHAPGPWQGWWLALGLVVLLDPLAVWRPGLWLSFLAVALLILIWQGRSRPAGLQGWIWALVRTQLLLAPLMAAAVLLAFARLAPAAPLVNLAAVPLVSTLMVPLGLAGWLLLPIEPLSRLCWGLFDWLAHGLAHLLEMAVAGLPLWWPEPETVLPLALLLGAIALLWALPGLAAGLRWVGTLLLGMTLIGLEAPDIPPGVLRVRVQDVGQGQLIELRSAGYRLLYDTGPRFGSGFAPLQSLWPPGQHFDTVLVSHADQDHAGGLDALVERHSVDAYLAPVDAALGVPLRPCRRGLSWERDGVRYRVLWPPPRAAHLSGNDRSCVLEVAAGDERLLITGDVGRQWERAFVEDVEGPVTLLVAGHHGSATSSGAQFVQTLSPRHTVFSAGRFNGYGHPADEVVRRFRRSGSCLWSTALDGALTAWLGRGEGSIVSAARPAAWRRGGVEGACHAVESPH</sequence>
<accession>A0A1G8N982</accession>
<dbReference type="PANTHER" id="PTHR30619">
    <property type="entry name" value="DNA INTERNALIZATION/COMPETENCE PROTEIN COMEC/REC2"/>
    <property type="match status" value="1"/>
</dbReference>
<dbReference type="InterPro" id="IPR004797">
    <property type="entry name" value="Competence_ComEC/Rec2"/>
</dbReference>
<dbReference type="InterPro" id="IPR036866">
    <property type="entry name" value="RibonucZ/Hydroxyglut_hydro"/>
</dbReference>